<dbReference type="PANTHER" id="PTHR31865:SF2">
    <property type="entry name" value="OSJNBA0004B13.24 PROTEIN"/>
    <property type="match status" value="1"/>
</dbReference>
<feature type="region of interest" description="Disordered" evidence="1">
    <location>
        <begin position="75"/>
        <end position="123"/>
    </location>
</feature>
<dbReference type="AlphaFoldDB" id="A0A835IPY7"/>
<feature type="region of interest" description="Disordered" evidence="1">
    <location>
        <begin position="1"/>
        <end position="33"/>
    </location>
</feature>
<gene>
    <name evidence="2" type="ORF">IFM89_028218</name>
</gene>
<feature type="compositionally biased region" description="Polar residues" evidence="1">
    <location>
        <begin position="226"/>
        <end position="243"/>
    </location>
</feature>
<evidence type="ECO:0000256" key="1">
    <source>
        <dbReference type="SAM" id="MobiDB-lite"/>
    </source>
</evidence>
<name>A0A835IPY7_9MAGN</name>
<evidence type="ECO:0000313" key="3">
    <source>
        <dbReference type="Proteomes" id="UP000631114"/>
    </source>
</evidence>
<sequence length="273" mass="29918">MASDDSMTINSSMHEDDYEEEDDHDHDQHHPHNLSRLSICSSKQSIFDFDDTCAGGGSGGDMMMMFMSGLSIESSYGEGEADEEFSDDHSKGENVSGASSDSDKDIGSSLSLPGTPRTLQKHGDAHKEYYCSETEAGGKGFIKNKAKRNSRTRVAREKWLESEWEKKQHKAKSMDGESEGLVLTKPNGGRKSMCMDLGEVKACRDLGFELEHPRMLEIPTQHSFSTMDTASSGGNSPISNWRISSPGDDPKDVKARLKVWAQVVAASASRLVA</sequence>
<dbReference type="Proteomes" id="UP000631114">
    <property type="component" value="Unassembled WGS sequence"/>
</dbReference>
<reference evidence="2 3" key="1">
    <citation type="submission" date="2020-10" db="EMBL/GenBank/DDBJ databases">
        <title>The Coptis chinensis genome and diversification of protoberbering-type alkaloids.</title>
        <authorList>
            <person name="Wang B."/>
            <person name="Shu S."/>
            <person name="Song C."/>
            <person name="Liu Y."/>
        </authorList>
    </citation>
    <scope>NUCLEOTIDE SEQUENCE [LARGE SCALE GENOMIC DNA]</scope>
    <source>
        <strain evidence="2">HL-2020</strain>
        <tissue evidence="2">Leaf</tissue>
    </source>
</reference>
<comment type="caution">
    <text evidence="2">The sequence shown here is derived from an EMBL/GenBank/DDBJ whole genome shotgun (WGS) entry which is preliminary data.</text>
</comment>
<feature type="compositionally biased region" description="Polar residues" evidence="1">
    <location>
        <begin position="1"/>
        <end position="12"/>
    </location>
</feature>
<dbReference type="PANTHER" id="PTHR31865">
    <property type="entry name" value="OSJNBA0071G03.3 PROTEIN"/>
    <property type="match status" value="1"/>
</dbReference>
<protein>
    <recommendedName>
        <fullName evidence="4">Fold protein</fullName>
    </recommendedName>
</protein>
<evidence type="ECO:0000313" key="2">
    <source>
        <dbReference type="EMBL" id="KAF9621780.1"/>
    </source>
</evidence>
<evidence type="ECO:0008006" key="4">
    <source>
        <dbReference type="Google" id="ProtNLM"/>
    </source>
</evidence>
<keyword evidence="3" id="KW-1185">Reference proteome</keyword>
<feature type="region of interest" description="Disordered" evidence="1">
    <location>
        <begin position="165"/>
        <end position="184"/>
    </location>
</feature>
<dbReference type="OrthoDB" id="786837at2759"/>
<feature type="region of interest" description="Disordered" evidence="1">
    <location>
        <begin position="226"/>
        <end position="250"/>
    </location>
</feature>
<organism evidence="2 3">
    <name type="scientific">Coptis chinensis</name>
    <dbReference type="NCBI Taxonomy" id="261450"/>
    <lineage>
        <taxon>Eukaryota</taxon>
        <taxon>Viridiplantae</taxon>
        <taxon>Streptophyta</taxon>
        <taxon>Embryophyta</taxon>
        <taxon>Tracheophyta</taxon>
        <taxon>Spermatophyta</taxon>
        <taxon>Magnoliopsida</taxon>
        <taxon>Ranunculales</taxon>
        <taxon>Ranunculaceae</taxon>
        <taxon>Coptidoideae</taxon>
        <taxon>Coptis</taxon>
    </lineage>
</organism>
<dbReference type="EMBL" id="JADFTS010000002">
    <property type="protein sequence ID" value="KAF9621780.1"/>
    <property type="molecule type" value="Genomic_DNA"/>
</dbReference>
<proteinExistence type="predicted"/>
<accession>A0A835IPY7</accession>